<feature type="region of interest" description="Disordered" evidence="1">
    <location>
        <begin position="1"/>
        <end position="64"/>
    </location>
</feature>
<reference evidence="3 4" key="1">
    <citation type="submission" date="2015-03" db="EMBL/GenBank/DDBJ databases">
        <title>Genome assembly of Sandaracinus amylolyticus DSM 53668.</title>
        <authorList>
            <person name="Sharma G."/>
            <person name="Subramanian S."/>
        </authorList>
    </citation>
    <scope>NUCLEOTIDE SEQUENCE [LARGE SCALE GENOMIC DNA]</scope>
    <source>
        <strain evidence="3 4">DSM 53668</strain>
    </source>
</reference>
<dbReference type="GO" id="GO:0003677">
    <property type="term" value="F:DNA binding"/>
    <property type="evidence" value="ECO:0007669"/>
    <property type="project" value="UniProtKB-KW"/>
</dbReference>
<accession>A0A0F6SF80</accession>
<dbReference type="KEGG" id="samy:DB32_003628"/>
<dbReference type="Proteomes" id="UP000034883">
    <property type="component" value="Chromosome"/>
</dbReference>
<dbReference type="PRINTS" id="PR00046">
    <property type="entry name" value="SIGMA70FCT"/>
</dbReference>
<sequence>MSEQQELDYELEQGDFGGEGDEDGAGEMPPALDGSLALALAAETDEDAEDGDEKGRRKRRNRARARTISIRRLSKAELNRGKMLYPETDYWKPTTRAECIDMERPCPFVSCKYHLYLDVHPVRGSIKVNFTDIEVWEMTETCALDIADRGGITLEEVGEIMNLTRERVRQVETAGLAKLAALQDVARLKDYCL</sequence>
<evidence type="ECO:0000259" key="2">
    <source>
        <dbReference type="PROSITE" id="PS00716"/>
    </source>
</evidence>
<dbReference type="Pfam" id="PF04545">
    <property type="entry name" value="Sigma70_r4"/>
    <property type="match status" value="1"/>
</dbReference>
<dbReference type="PROSITE" id="PS00716">
    <property type="entry name" value="SIGMA70_2"/>
    <property type="match status" value="1"/>
</dbReference>
<evidence type="ECO:0000313" key="4">
    <source>
        <dbReference type="Proteomes" id="UP000034883"/>
    </source>
</evidence>
<dbReference type="GO" id="GO:0003700">
    <property type="term" value="F:DNA-binding transcription factor activity"/>
    <property type="evidence" value="ECO:0007669"/>
    <property type="project" value="InterPro"/>
</dbReference>
<organism evidence="3 4">
    <name type="scientific">Sandaracinus amylolyticus</name>
    <dbReference type="NCBI Taxonomy" id="927083"/>
    <lineage>
        <taxon>Bacteria</taxon>
        <taxon>Pseudomonadati</taxon>
        <taxon>Myxococcota</taxon>
        <taxon>Polyangia</taxon>
        <taxon>Polyangiales</taxon>
        <taxon>Sandaracinaceae</taxon>
        <taxon>Sandaracinus</taxon>
    </lineage>
</organism>
<gene>
    <name evidence="3" type="ORF">DB32_003628</name>
</gene>
<feature type="domain" description="RNA polymerase sigma-70" evidence="2">
    <location>
        <begin position="153"/>
        <end position="179"/>
    </location>
</feature>
<dbReference type="GO" id="GO:0006352">
    <property type="term" value="P:DNA-templated transcription initiation"/>
    <property type="evidence" value="ECO:0007669"/>
    <property type="project" value="InterPro"/>
</dbReference>
<feature type="compositionally biased region" description="Acidic residues" evidence="1">
    <location>
        <begin position="1"/>
        <end position="25"/>
    </location>
</feature>
<dbReference type="STRING" id="927083.DB32_003628"/>
<dbReference type="InterPro" id="IPR000943">
    <property type="entry name" value="RNA_pol_sigma70"/>
</dbReference>
<dbReference type="Gene3D" id="1.10.10.10">
    <property type="entry name" value="Winged helix-like DNA-binding domain superfamily/Winged helix DNA-binding domain"/>
    <property type="match status" value="1"/>
</dbReference>
<dbReference type="EMBL" id="CP011125">
    <property type="protein sequence ID" value="AKF06479.1"/>
    <property type="molecule type" value="Genomic_DNA"/>
</dbReference>
<proteinExistence type="predicted"/>
<keyword evidence="4" id="KW-1185">Reference proteome</keyword>
<dbReference type="InterPro" id="IPR007630">
    <property type="entry name" value="RNA_pol_sigma70_r4"/>
</dbReference>
<dbReference type="SUPFAM" id="SSF88659">
    <property type="entry name" value="Sigma3 and sigma4 domains of RNA polymerase sigma factors"/>
    <property type="match status" value="1"/>
</dbReference>
<dbReference type="AlphaFoldDB" id="A0A0F6SF80"/>
<name>A0A0F6SF80_9BACT</name>
<feature type="compositionally biased region" description="Acidic residues" evidence="1">
    <location>
        <begin position="43"/>
        <end position="52"/>
    </location>
</feature>
<dbReference type="InterPro" id="IPR036388">
    <property type="entry name" value="WH-like_DNA-bd_sf"/>
</dbReference>
<evidence type="ECO:0000313" key="3">
    <source>
        <dbReference type="EMBL" id="AKF06479.1"/>
    </source>
</evidence>
<dbReference type="RefSeq" id="WP_236605924.1">
    <property type="nucleotide sequence ID" value="NZ_CP011125.1"/>
</dbReference>
<protein>
    <submittedName>
        <fullName evidence="3">DNA-binding protein AsgB</fullName>
    </submittedName>
</protein>
<dbReference type="InterPro" id="IPR013324">
    <property type="entry name" value="RNA_pol_sigma_r3/r4-like"/>
</dbReference>
<keyword evidence="3" id="KW-0238">DNA-binding</keyword>
<evidence type="ECO:0000256" key="1">
    <source>
        <dbReference type="SAM" id="MobiDB-lite"/>
    </source>
</evidence>